<dbReference type="AlphaFoldDB" id="A0A9P7YVW0"/>
<name>A0A9P7YVW0_9HELO</name>
<sequence length="279" mass="30362">MTLEFFNLHSVRSLLTFAGGLLSQRPLQGSSPTNTYQSYGNSLSCPSDSPLSCHNATTAPDSCCFIYPGGQLLSTQFWDTSPPIGPADSWTLHGLWPDLCDGTYPTFCNQAPRYFNITQVLHEAGQVALLNDMNTYWLPNRGSNEVFWEHEWNKHGTCINTLAPSCYGDGYKAGDELVDFMGRAVDVFKRLDTYKALAAAGILPSTTKTYTSAEIQTALKALTGSEVVLGCSRGRLNQAWYSFNVKGSLQSGDFVATAPAGKGGRGTCPRRGIKYLPKA</sequence>
<evidence type="ECO:0000256" key="9">
    <source>
        <dbReference type="PIRSR" id="PIRSR633697-1"/>
    </source>
</evidence>
<keyword evidence="6" id="KW-1015">Disulfide bond</keyword>
<dbReference type="PROSITE" id="PS00530">
    <property type="entry name" value="RNASE_T2_1"/>
    <property type="match status" value="1"/>
</dbReference>
<dbReference type="InterPro" id="IPR036430">
    <property type="entry name" value="RNase_T2-like_sf"/>
</dbReference>
<dbReference type="SUPFAM" id="SSF55895">
    <property type="entry name" value="Ribonuclease Rh-like"/>
    <property type="match status" value="1"/>
</dbReference>
<dbReference type="EMBL" id="MU254384">
    <property type="protein sequence ID" value="KAG9240641.1"/>
    <property type="molecule type" value="Genomic_DNA"/>
</dbReference>
<dbReference type="GO" id="GO:0006401">
    <property type="term" value="P:RNA catabolic process"/>
    <property type="evidence" value="ECO:0007669"/>
    <property type="project" value="TreeGrafter"/>
</dbReference>
<keyword evidence="4" id="KW-0255">Endonuclease</keyword>
<comment type="caution">
    <text evidence="11">The sequence shown here is derived from an EMBL/GenBank/DDBJ whole genome shotgun (WGS) entry which is preliminary data.</text>
</comment>
<evidence type="ECO:0000256" key="2">
    <source>
        <dbReference type="ARBA" id="ARBA00012571"/>
    </source>
</evidence>
<dbReference type="GO" id="GO:0016787">
    <property type="term" value="F:hydrolase activity"/>
    <property type="evidence" value="ECO:0007669"/>
    <property type="project" value="UniProtKB-KW"/>
</dbReference>
<evidence type="ECO:0000256" key="7">
    <source>
        <dbReference type="ARBA" id="ARBA00023180"/>
    </source>
</evidence>
<dbReference type="PROSITE" id="PS00531">
    <property type="entry name" value="RNASE_T2_2"/>
    <property type="match status" value="1"/>
</dbReference>
<dbReference type="GO" id="GO:0003723">
    <property type="term" value="F:RNA binding"/>
    <property type="evidence" value="ECO:0007669"/>
    <property type="project" value="InterPro"/>
</dbReference>
<dbReference type="PANTHER" id="PTHR11240:SF79">
    <property type="entry name" value="RIBONUCLEASE T2"/>
    <property type="match status" value="1"/>
</dbReference>
<feature type="active site" evidence="9">
    <location>
        <position position="93"/>
    </location>
</feature>
<feature type="active site" evidence="9">
    <location>
        <position position="155"/>
    </location>
</feature>
<evidence type="ECO:0000313" key="12">
    <source>
        <dbReference type="Proteomes" id="UP000887226"/>
    </source>
</evidence>
<dbReference type="InterPro" id="IPR001568">
    <property type="entry name" value="RNase_T2-like"/>
</dbReference>
<evidence type="ECO:0000313" key="11">
    <source>
        <dbReference type="EMBL" id="KAG9240641.1"/>
    </source>
</evidence>
<evidence type="ECO:0000256" key="5">
    <source>
        <dbReference type="ARBA" id="ARBA00022801"/>
    </source>
</evidence>
<keyword evidence="3" id="KW-0540">Nuclease</keyword>
<dbReference type="FunFam" id="3.90.730.10:FF:000004">
    <property type="entry name" value="Ribonuclease T2-like"/>
    <property type="match status" value="1"/>
</dbReference>
<dbReference type="Pfam" id="PF00445">
    <property type="entry name" value="Ribonuclease_T2"/>
    <property type="match status" value="1"/>
</dbReference>
<evidence type="ECO:0000256" key="10">
    <source>
        <dbReference type="RuleBase" id="RU004328"/>
    </source>
</evidence>
<keyword evidence="12" id="KW-1185">Reference proteome</keyword>
<keyword evidence="5" id="KW-0378">Hydrolase</keyword>
<organism evidence="11 12">
    <name type="scientific">Calycina marina</name>
    <dbReference type="NCBI Taxonomy" id="1763456"/>
    <lineage>
        <taxon>Eukaryota</taxon>
        <taxon>Fungi</taxon>
        <taxon>Dikarya</taxon>
        <taxon>Ascomycota</taxon>
        <taxon>Pezizomycotina</taxon>
        <taxon>Leotiomycetes</taxon>
        <taxon>Helotiales</taxon>
        <taxon>Pezizellaceae</taxon>
        <taxon>Calycina</taxon>
    </lineage>
</organism>
<dbReference type="InterPro" id="IPR018188">
    <property type="entry name" value="RNase_T2_His_AS_1"/>
</dbReference>
<evidence type="ECO:0000256" key="3">
    <source>
        <dbReference type="ARBA" id="ARBA00022722"/>
    </source>
</evidence>
<dbReference type="Gene3D" id="3.90.730.10">
    <property type="entry name" value="Ribonuclease T2-like"/>
    <property type="match status" value="1"/>
</dbReference>
<accession>A0A9P7YVW0</accession>
<dbReference type="InterPro" id="IPR033130">
    <property type="entry name" value="RNase_T2_His_AS_2"/>
</dbReference>
<evidence type="ECO:0000256" key="6">
    <source>
        <dbReference type="ARBA" id="ARBA00023157"/>
    </source>
</evidence>
<dbReference type="InterPro" id="IPR033697">
    <property type="entry name" value="Ribonuclease_T2_eukaryotic"/>
</dbReference>
<dbReference type="EC" id="4.6.1.19" evidence="2"/>
<gene>
    <name evidence="11" type="ORF">BJ878DRAFT_546048</name>
</gene>
<dbReference type="GO" id="GO:0033897">
    <property type="term" value="F:ribonuclease T2 activity"/>
    <property type="evidence" value="ECO:0007669"/>
    <property type="project" value="UniProtKB-EC"/>
</dbReference>
<dbReference type="PANTHER" id="PTHR11240">
    <property type="entry name" value="RIBONUCLEASE T2"/>
    <property type="match status" value="1"/>
</dbReference>
<dbReference type="Proteomes" id="UP000887226">
    <property type="component" value="Unassembled WGS sequence"/>
</dbReference>
<reference evidence="11" key="1">
    <citation type="journal article" date="2021" name="IMA Fungus">
        <title>Genomic characterization of three marine fungi, including Emericellopsis atlantica sp. nov. with signatures of a generalist lifestyle and marine biomass degradation.</title>
        <authorList>
            <person name="Hagestad O.C."/>
            <person name="Hou L."/>
            <person name="Andersen J.H."/>
            <person name="Hansen E.H."/>
            <person name="Altermark B."/>
            <person name="Li C."/>
            <person name="Kuhnert E."/>
            <person name="Cox R.J."/>
            <person name="Crous P.W."/>
            <person name="Spatafora J.W."/>
            <person name="Lail K."/>
            <person name="Amirebrahimi M."/>
            <person name="Lipzen A."/>
            <person name="Pangilinan J."/>
            <person name="Andreopoulos W."/>
            <person name="Hayes R.D."/>
            <person name="Ng V."/>
            <person name="Grigoriev I.V."/>
            <person name="Jackson S.A."/>
            <person name="Sutton T.D.S."/>
            <person name="Dobson A.D.W."/>
            <person name="Rama T."/>
        </authorList>
    </citation>
    <scope>NUCLEOTIDE SEQUENCE</scope>
    <source>
        <strain evidence="11">TRa3180A</strain>
    </source>
</reference>
<evidence type="ECO:0000256" key="1">
    <source>
        <dbReference type="ARBA" id="ARBA00007469"/>
    </source>
</evidence>
<keyword evidence="8" id="KW-0456">Lyase</keyword>
<comment type="similarity">
    <text evidence="1 10">Belongs to the RNase T2 family.</text>
</comment>
<evidence type="ECO:0000256" key="8">
    <source>
        <dbReference type="ARBA" id="ARBA00023239"/>
    </source>
</evidence>
<keyword evidence="7" id="KW-0325">Glycoprotein</keyword>
<dbReference type="OrthoDB" id="435754at2759"/>
<proteinExistence type="inferred from homology"/>
<feature type="active site" evidence="9">
    <location>
        <position position="151"/>
    </location>
</feature>
<evidence type="ECO:0000256" key="4">
    <source>
        <dbReference type="ARBA" id="ARBA00022759"/>
    </source>
</evidence>
<protein>
    <recommendedName>
        <fullName evidence="2">ribonuclease T2</fullName>
        <ecNumber evidence="2">4.6.1.19</ecNumber>
    </recommendedName>
</protein>
<dbReference type="CDD" id="cd01061">
    <property type="entry name" value="RNase_T2_euk"/>
    <property type="match status" value="1"/>
</dbReference>
<dbReference type="GO" id="GO:0005576">
    <property type="term" value="C:extracellular region"/>
    <property type="evidence" value="ECO:0007669"/>
    <property type="project" value="TreeGrafter"/>
</dbReference>